<feature type="active site" description="Charge relay system" evidence="5">
    <location>
        <position position="285"/>
    </location>
</feature>
<evidence type="ECO:0000256" key="2">
    <source>
        <dbReference type="ARBA" id="ARBA00022670"/>
    </source>
</evidence>
<dbReference type="HOGENOM" id="CLU_011263_0_0_0"/>
<protein>
    <submittedName>
        <fullName evidence="9">Subtilisin-like serine protease</fullName>
    </submittedName>
</protein>
<dbReference type="RefSeq" id="WP_015235836.1">
    <property type="nucleotide sequence ID" value="NC_019793.1"/>
</dbReference>
<name>L0A107_DEIPD</name>
<evidence type="ECO:0000256" key="4">
    <source>
        <dbReference type="ARBA" id="ARBA00022825"/>
    </source>
</evidence>
<dbReference type="PROSITE" id="PS00138">
    <property type="entry name" value="SUBTILASE_SER"/>
    <property type="match status" value="1"/>
</dbReference>
<sequence length="350" mass="36401">MTPVISFTLSRLTALVALSLFSATVARTTSPVTSEEMRIHGEASWRVATSLWGSAPWRPSGPSGFGPSANRLRFEQIRLQVARQLSPRLGEGVTVAILDTGVDSEHPDLRGVLNHAAAYDFITRQSGAGEEEGGSYTGHGTAVAGIIHQIAPRARLLPLRVLTAEGRGASDNVARAILYAADQGANVINLSLGCAQRKPVITAAIENVMARGVIVVSSVGNQNRASADYPAAEAPQAALLVSVGSVDAQGTKSSFSNYGNTEVNANGERVATLFPGGTTNVTGTSFATPQVVGLIALALAEGRTPREVTERLVGGAERLDALSANAPYLGQLGGLVNATRLYPAPSLAQR</sequence>
<keyword evidence="7" id="KW-0732">Signal</keyword>
<dbReference type="PANTHER" id="PTHR43806:SF11">
    <property type="entry name" value="CEREVISIN-RELATED"/>
    <property type="match status" value="1"/>
</dbReference>
<dbReference type="InterPro" id="IPR036852">
    <property type="entry name" value="Peptidase_S8/S53_dom_sf"/>
</dbReference>
<evidence type="ECO:0000256" key="1">
    <source>
        <dbReference type="ARBA" id="ARBA00011073"/>
    </source>
</evidence>
<dbReference type="InterPro" id="IPR015500">
    <property type="entry name" value="Peptidase_S8_subtilisin-rel"/>
</dbReference>
<dbReference type="InterPro" id="IPR023827">
    <property type="entry name" value="Peptidase_S8_Asp-AS"/>
</dbReference>
<evidence type="ECO:0000256" key="6">
    <source>
        <dbReference type="RuleBase" id="RU003355"/>
    </source>
</evidence>
<dbReference type="PROSITE" id="PS51892">
    <property type="entry name" value="SUBTILASE"/>
    <property type="match status" value="1"/>
</dbReference>
<dbReference type="PANTHER" id="PTHR43806">
    <property type="entry name" value="PEPTIDASE S8"/>
    <property type="match status" value="1"/>
</dbReference>
<keyword evidence="10" id="KW-1185">Reference proteome</keyword>
<dbReference type="AlphaFoldDB" id="L0A107"/>
<organism evidence="9 10">
    <name type="scientific">Deinococcus peraridilitoris (strain DSM 19664 / LMG 22246 / CIP 109416 / KR-200)</name>
    <dbReference type="NCBI Taxonomy" id="937777"/>
    <lineage>
        <taxon>Bacteria</taxon>
        <taxon>Thermotogati</taxon>
        <taxon>Deinococcota</taxon>
        <taxon>Deinococci</taxon>
        <taxon>Deinococcales</taxon>
        <taxon>Deinococcaceae</taxon>
        <taxon>Deinococcus</taxon>
    </lineage>
</organism>
<accession>L0A107</accession>
<evidence type="ECO:0000256" key="7">
    <source>
        <dbReference type="SAM" id="SignalP"/>
    </source>
</evidence>
<reference evidence="10" key="1">
    <citation type="submission" date="2012-03" db="EMBL/GenBank/DDBJ databases">
        <title>Complete sequence of chromosome of Deinococcus peraridilitoris DSM 19664.</title>
        <authorList>
            <person name="Lucas S."/>
            <person name="Copeland A."/>
            <person name="Lapidus A."/>
            <person name="Glavina del Rio T."/>
            <person name="Dalin E."/>
            <person name="Tice H."/>
            <person name="Bruce D."/>
            <person name="Goodwin L."/>
            <person name="Pitluck S."/>
            <person name="Peters L."/>
            <person name="Mikhailova N."/>
            <person name="Lu M."/>
            <person name="Kyrpides N."/>
            <person name="Mavromatis K."/>
            <person name="Ivanova N."/>
            <person name="Brettin T."/>
            <person name="Detter J.C."/>
            <person name="Han C."/>
            <person name="Larimer F."/>
            <person name="Land M."/>
            <person name="Hauser L."/>
            <person name="Markowitz V."/>
            <person name="Cheng J.-F."/>
            <person name="Hugenholtz P."/>
            <person name="Woyke T."/>
            <person name="Wu D."/>
            <person name="Pukall R."/>
            <person name="Steenblock K."/>
            <person name="Brambilla E."/>
            <person name="Klenk H.-P."/>
            <person name="Eisen J.A."/>
        </authorList>
    </citation>
    <scope>NUCLEOTIDE SEQUENCE [LARGE SCALE GENOMIC DNA]</scope>
    <source>
        <strain evidence="10">DSM 19664 / LMG 22246 / CIP 109416 / KR-200</strain>
    </source>
</reference>
<comment type="similarity">
    <text evidence="1 5 6">Belongs to the peptidase S8 family.</text>
</comment>
<dbReference type="STRING" id="937777.Deipe_2034"/>
<dbReference type="OrthoDB" id="9790784at2"/>
<dbReference type="PATRIC" id="fig|937777.3.peg.2044"/>
<proteinExistence type="inferred from homology"/>
<evidence type="ECO:0000256" key="3">
    <source>
        <dbReference type="ARBA" id="ARBA00022801"/>
    </source>
</evidence>
<keyword evidence="4 5" id="KW-0720">Serine protease</keyword>
<gene>
    <name evidence="9" type="ordered locus">Deipe_2034</name>
</gene>
<feature type="signal peptide" evidence="7">
    <location>
        <begin position="1"/>
        <end position="26"/>
    </location>
</feature>
<dbReference type="GO" id="GO:0004252">
    <property type="term" value="F:serine-type endopeptidase activity"/>
    <property type="evidence" value="ECO:0007669"/>
    <property type="project" value="UniProtKB-UniRule"/>
</dbReference>
<dbReference type="SUPFAM" id="SSF52743">
    <property type="entry name" value="Subtilisin-like"/>
    <property type="match status" value="1"/>
</dbReference>
<dbReference type="Pfam" id="PF00082">
    <property type="entry name" value="Peptidase_S8"/>
    <property type="match status" value="1"/>
</dbReference>
<feature type="domain" description="Peptidase S8/S53" evidence="8">
    <location>
        <begin position="90"/>
        <end position="313"/>
    </location>
</feature>
<dbReference type="InterPro" id="IPR050131">
    <property type="entry name" value="Peptidase_S8_subtilisin-like"/>
</dbReference>
<keyword evidence="2 5" id="KW-0645">Protease</keyword>
<feature type="active site" description="Charge relay system" evidence="5">
    <location>
        <position position="99"/>
    </location>
</feature>
<dbReference type="KEGG" id="dpd:Deipe_2034"/>
<evidence type="ECO:0000256" key="5">
    <source>
        <dbReference type="PROSITE-ProRule" id="PRU01240"/>
    </source>
</evidence>
<dbReference type="GO" id="GO:0006508">
    <property type="term" value="P:proteolysis"/>
    <property type="evidence" value="ECO:0007669"/>
    <property type="project" value="UniProtKB-KW"/>
</dbReference>
<dbReference type="EMBL" id="CP003382">
    <property type="protein sequence ID" value="AFZ67531.1"/>
    <property type="molecule type" value="Genomic_DNA"/>
</dbReference>
<evidence type="ECO:0000313" key="10">
    <source>
        <dbReference type="Proteomes" id="UP000010467"/>
    </source>
</evidence>
<dbReference type="eggNOG" id="COG1404">
    <property type="taxonomic scope" value="Bacteria"/>
</dbReference>
<dbReference type="PRINTS" id="PR00723">
    <property type="entry name" value="SUBTILISIN"/>
</dbReference>
<keyword evidence="3 5" id="KW-0378">Hydrolase</keyword>
<evidence type="ECO:0000259" key="8">
    <source>
        <dbReference type="Pfam" id="PF00082"/>
    </source>
</evidence>
<feature type="chain" id="PRO_5003938940" evidence="7">
    <location>
        <begin position="27"/>
        <end position="350"/>
    </location>
</feature>
<feature type="active site" description="Charge relay system" evidence="5">
    <location>
        <position position="139"/>
    </location>
</feature>
<dbReference type="Gene3D" id="3.40.50.200">
    <property type="entry name" value="Peptidase S8/S53 domain"/>
    <property type="match status" value="1"/>
</dbReference>
<dbReference type="PROSITE" id="PS00136">
    <property type="entry name" value="SUBTILASE_ASP"/>
    <property type="match status" value="1"/>
</dbReference>
<dbReference type="InterPro" id="IPR023828">
    <property type="entry name" value="Peptidase_S8_Ser-AS"/>
</dbReference>
<evidence type="ECO:0000313" key="9">
    <source>
        <dbReference type="EMBL" id="AFZ67531.1"/>
    </source>
</evidence>
<dbReference type="Proteomes" id="UP000010467">
    <property type="component" value="Chromosome"/>
</dbReference>
<dbReference type="InterPro" id="IPR000209">
    <property type="entry name" value="Peptidase_S8/S53_dom"/>
</dbReference>